<evidence type="ECO:0000259" key="19">
    <source>
        <dbReference type="PROSITE" id="PS50125"/>
    </source>
</evidence>
<evidence type="ECO:0000313" key="20">
    <source>
        <dbReference type="EMBL" id="AIC29544.1"/>
    </source>
</evidence>
<evidence type="ECO:0000256" key="5">
    <source>
        <dbReference type="ARBA" id="ARBA00022692"/>
    </source>
</evidence>
<keyword evidence="20" id="KW-0614">Plasmid</keyword>
<protein>
    <recommendedName>
        <fullName evidence="4">Adenylate cyclase</fullName>
        <ecNumber evidence="3">4.6.1.1</ecNumber>
    </recommendedName>
    <alternativeName>
        <fullName evidence="14">ATP pyrophosphate-lyase</fullName>
    </alternativeName>
    <alternativeName>
        <fullName evidence="15">Adenylyl cyclase</fullName>
    </alternativeName>
</protein>
<dbReference type="EC" id="4.6.1.1" evidence="3"/>
<dbReference type="InterPro" id="IPR048432">
    <property type="entry name" value="MASE7"/>
</dbReference>
<dbReference type="GO" id="GO:0046872">
    <property type="term" value="F:metal ion binding"/>
    <property type="evidence" value="ECO:0007669"/>
    <property type="project" value="UniProtKB-KW"/>
</dbReference>
<geneLocation type="plasmid" evidence="20 21">
    <name>pRetIE4771a</name>
</geneLocation>
<keyword evidence="9" id="KW-0460">Magnesium</keyword>
<name>A0A060I722_RHIET</name>
<evidence type="ECO:0000256" key="2">
    <source>
        <dbReference type="ARBA" id="ARBA00004370"/>
    </source>
</evidence>
<dbReference type="Pfam" id="PF00211">
    <property type="entry name" value="Guanylate_cyc"/>
    <property type="match status" value="1"/>
</dbReference>
<accession>A0A060I722</accession>
<keyword evidence="10 18" id="KW-1133">Transmembrane helix</keyword>
<gene>
    <name evidence="20" type="primary">cya-5</name>
    <name evidence="20" type="ORF">IE4771_PA00038</name>
</gene>
<evidence type="ECO:0000256" key="17">
    <source>
        <dbReference type="RuleBase" id="RU000405"/>
    </source>
</evidence>
<evidence type="ECO:0000256" key="9">
    <source>
        <dbReference type="ARBA" id="ARBA00022842"/>
    </source>
</evidence>
<dbReference type="GO" id="GO:0005886">
    <property type="term" value="C:plasma membrane"/>
    <property type="evidence" value="ECO:0007669"/>
    <property type="project" value="TreeGrafter"/>
</dbReference>
<evidence type="ECO:0000256" key="18">
    <source>
        <dbReference type="SAM" id="Phobius"/>
    </source>
</evidence>
<dbReference type="InterPro" id="IPR050401">
    <property type="entry name" value="Cyclic_nucleotide_synthase"/>
</dbReference>
<organism evidence="20 21">
    <name type="scientific">Rhizobium etli bv. mimosae str. IE4771</name>
    <dbReference type="NCBI Taxonomy" id="1432050"/>
    <lineage>
        <taxon>Bacteria</taxon>
        <taxon>Pseudomonadati</taxon>
        <taxon>Pseudomonadota</taxon>
        <taxon>Alphaproteobacteria</taxon>
        <taxon>Hyphomicrobiales</taxon>
        <taxon>Rhizobiaceae</taxon>
        <taxon>Rhizobium/Agrobacterium group</taxon>
        <taxon>Rhizobium</taxon>
    </lineage>
</organism>
<dbReference type="HOGENOM" id="CLU_001072_14_0_5"/>
<proteinExistence type="inferred from homology"/>
<dbReference type="FunFam" id="3.30.70.1230:FF:000033">
    <property type="entry name" value="Adenylate cyclase"/>
    <property type="match status" value="1"/>
</dbReference>
<keyword evidence="13 17" id="KW-0456">Lyase</keyword>
<dbReference type="GO" id="GO:0006171">
    <property type="term" value="P:cAMP biosynthetic process"/>
    <property type="evidence" value="ECO:0007669"/>
    <property type="project" value="UniProtKB-KW"/>
</dbReference>
<dbReference type="PANTHER" id="PTHR11920:SF335">
    <property type="entry name" value="GUANYLATE CYCLASE"/>
    <property type="match status" value="1"/>
</dbReference>
<dbReference type="PROSITE" id="PS00452">
    <property type="entry name" value="GUANYLATE_CYCLASE_1"/>
    <property type="match status" value="1"/>
</dbReference>
<dbReference type="EMBL" id="CP006987">
    <property type="protein sequence ID" value="AIC29544.1"/>
    <property type="molecule type" value="Genomic_DNA"/>
</dbReference>
<dbReference type="KEGG" id="rei:IE4771_PA00038"/>
<evidence type="ECO:0000256" key="11">
    <source>
        <dbReference type="ARBA" id="ARBA00022998"/>
    </source>
</evidence>
<evidence type="ECO:0000256" key="6">
    <source>
        <dbReference type="ARBA" id="ARBA00022723"/>
    </source>
</evidence>
<feature type="transmembrane region" description="Helical" evidence="18">
    <location>
        <begin position="112"/>
        <end position="133"/>
    </location>
</feature>
<keyword evidence="5 18" id="KW-0812">Transmembrane</keyword>
<evidence type="ECO:0000256" key="13">
    <source>
        <dbReference type="ARBA" id="ARBA00023239"/>
    </source>
</evidence>
<dbReference type="InterPro" id="IPR001054">
    <property type="entry name" value="A/G_cyclase"/>
</dbReference>
<comment type="catalytic activity">
    <reaction evidence="1">
        <text>ATP = 3',5'-cyclic AMP + diphosphate</text>
        <dbReference type="Rhea" id="RHEA:15389"/>
        <dbReference type="ChEBI" id="CHEBI:30616"/>
        <dbReference type="ChEBI" id="CHEBI:33019"/>
        <dbReference type="ChEBI" id="CHEBI:58165"/>
        <dbReference type="EC" id="4.6.1.1"/>
    </reaction>
</comment>
<dbReference type="PROSITE" id="PS50125">
    <property type="entry name" value="GUANYLATE_CYCLASE_2"/>
    <property type="match status" value="1"/>
</dbReference>
<dbReference type="Pfam" id="PF20967">
    <property type="entry name" value="MASE7"/>
    <property type="match status" value="1"/>
</dbReference>
<evidence type="ECO:0000256" key="7">
    <source>
        <dbReference type="ARBA" id="ARBA00022741"/>
    </source>
</evidence>
<evidence type="ECO:0000256" key="16">
    <source>
        <dbReference type="ARBA" id="ARBA00064436"/>
    </source>
</evidence>
<dbReference type="GO" id="GO:0004383">
    <property type="term" value="F:guanylate cyclase activity"/>
    <property type="evidence" value="ECO:0007669"/>
    <property type="project" value="TreeGrafter"/>
</dbReference>
<dbReference type="Proteomes" id="UP000027180">
    <property type="component" value="Plasmid pRetIE4771a"/>
</dbReference>
<feature type="transmembrane region" description="Helical" evidence="18">
    <location>
        <begin position="60"/>
        <end position="81"/>
    </location>
</feature>
<feature type="domain" description="Guanylate cyclase" evidence="19">
    <location>
        <begin position="263"/>
        <end position="390"/>
    </location>
</feature>
<dbReference type="InterPro" id="IPR018297">
    <property type="entry name" value="A/G_cyclase_CS"/>
</dbReference>
<feature type="transmembrane region" description="Helical" evidence="18">
    <location>
        <begin position="87"/>
        <end position="105"/>
    </location>
</feature>
<evidence type="ECO:0000256" key="10">
    <source>
        <dbReference type="ARBA" id="ARBA00022989"/>
    </source>
</evidence>
<dbReference type="GO" id="GO:0005524">
    <property type="term" value="F:ATP binding"/>
    <property type="evidence" value="ECO:0007669"/>
    <property type="project" value="UniProtKB-KW"/>
</dbReference>
<keyword evidence="6" id="KW-0479">Metal-binding</keyword>
<dbReference type="GO" id="GO:0007168">
    <property type="term" value="P:receptor guanylyl cyclase signaling pathway"/>
    <property type="evidence" value="ECO:0007669"/>
    <property type="project" value="TreeGrafter"/>
</dbReference>
<evidence type="ECO:0000256" key="1">
    <source>
        <dbReference type="ARBA" id="ARBA00001593"/>
    </source>
</evidence>
<feature type="transmembrane region" description="Helical" evidence="18">
    <location>
        <begin position="162"/>
        <end position="179"/>
    </location>
</feature>
<evidence type="ECO:0000256" key="4">
    <source>
        <dbReference type="ARBA" id="ARBA00021420"/>
    </source>
</evidence>
<dbReference type="PANTHER" id="PTHR11920">
    <property type="entry name" value="GUANYLYL CYCLASE"/>
    <property type="match status" value="1"/>
</dbReference>
<evidence type="ECO:0000256" key="15">
    <source>
        <dbReference type="ARBA" id="ARBA00032637"/>
    </source>
</evidence>
<dbReference type="GO" id="GO:0004016">
    <property type="term" value="F:adenylate cyclase activity"/>
    <property type="evidence" value="ECO:0007669"/>
    <property type="project" value="UniProtKB-EC"/>
</dbReference>
<dbReference type="CDD" id="cd07302">
    <property type="entry name" value="CHD"/>
    <property type="match status" value="1"/>
</dbReference>
<dbReference type="InterPro" id="IPR029787">
    <property type="entry name" value="Nucleotide_cyclase"/>
</dbReference>
<evidence type="ECO:0000256" key="12">
    <source>
        <dbReference type="ARBA" id="ARBA00023136"/>
    </source>
</evidence>
<evidence type="ECO:0000256" key="8">
    <source>
        <dbReference type="ARBA" id="ARBA00022840"/>
    </source>
</evidence>
<keyword evidence="7" id="KW-0547">Nucleotide-binding</keyword>
<keyword evidence="12 18" id="KW-0472">Membrane</keyword>
<dbReference type="Gene3D" id="3.30.70.1230">
    <property type="entry name" value="Nucleotide cyclase"/>
    <property type="match status" value="1"/>
</dbReference>
<reference evidence="20 21" key="1">
    <citation type="submission" date="2013-12" db="EMBL/GenBank/DDBJ databases">
        <title>Complete genome sequence of Rhizobium etli bv. mimosae IE4771.</title>
        <authorList>
            <person name="Bustos P."/>
            <person name="Santamaria R.I."/>
            <person name="Lozano L."/>
            <person name="Ormeno-Orrillo E."/>
            <person name="Rogel M.A."/>
            <person name="Romero D."/>
            <person name="Cevallos M.A."/>
            <person name="Martinez-Romero E."/>
            <person name="Gonzalez V."/>
        </authorList>
    </citation>
    <scope>NUCLEOTIDE SEQUENCE [LARGE SCALE GENOMIC DNA]</scope>
    <source>
        <strain evidence="20 21">IE4771</strain>
        <plasmid evidence="21">Plasmid pRetIE4771a</plasmid>
    </source>
</reference>
<dbReference type="AlphaFoldDB" id="A0A060I722"/>
<keyword evidence="11" id="KW-0115">cAMP biosynthesis</keyword>
<dbReference type="GO" id="GO:0035556">
    <property type="term" value="P:intracellular signal transduction"/>
    <property type="evidence" value="ECO:0007669"/>
    <property type="project" value="InterPro"/>
</dbReference>
<evidence type="ECO:0000256" key="3">
    <source>
        <dbReference type="ARBA" id="ARBA00012201"/>
    </source>
</evidence>
<keyword evidence="8" id="KW-0067">ATP-binding</keyword>
<sequence length="445" mass="47818">MTRADLELRGPRCSGARGGRCARETAAGGLFSRIILMPLLEVLGYGTGRYPRNVSRRLRVLNITCWGTALVWLGFAAYYLTDFKFRTVVLVDAGIAVLLFGVPLLHRIGPNAAAVAFLLVSYLGIFIVCLFIGTDSGMQLEYLAFAAGAVLVLGVERVAPPLIVGIFSLAFVLALEIFAPHNSGLLSKREMLGVFIAVVTATTTIMFAVVFYAVREAARSEAIAEFEYTRSESLLTNVLPAAIAARLRSGATHVIADHHEDASILFADMAGFTAEASQTSPVQLVGFLNEVFTVFDQLVERHGLEKIKTTGDNYMVVSGVPAARPDNAAALVRLGIEMLDAAGRLHDPHGRAVSIRIGIASGPVVAGVVGVKKFFYDVWGDAVNVASRMETTGVPGRIQVSPEIYMQLSEQFEFECRGPVDVKGKGKITTWLLVGPKAPSVRSVS</sequence>
<comment type="similarity">
    <text evidence="17">Belongs to the adenylyl cyclase class-4/guanylyl cyclase family.</text>
</comment>
<evidence type="ECO:0000256" key="14">
    <source>
        <dbReference type="ARBA" id="ARBA00032597"/>
    </source>
</evidence>
<comment type="subcellular location">
    <subcellularLocation>
        <location evidence="2">Membrane</location>
    </subcellularLocation>
</comment>
<feature type="transmembrane region" description="Helical" evidence="18">
    <location>
        <begin position="191"/>
        <end position="214"/>
    </location>
</feature>
<dbReference type="GO" id="GO:0001653">
    <property type="term" value="F:peptide receptor activity"/>
    <property type="evidence" value="ECO:0007669"/>
    <property type="project" value="TreeGrafter"/>
</dbReference>
<comment type="subunit">
    <text evidence="16">Homodimer. Can also exist as monomer.</text>
</comment>
<dbReference type="SMART" id="SM00044">
    <property type="entry name" value="CYCc"/>
    <property type="match status" value="1"/>
</dbReference>
<evidence type="ECO:0000313" key="21">
    <source>
        <dbReference type="Proteomes" id="UP000027180"/>
    </source>
</evidence>
<dbReference type="SUPFAM" id="SSF55073">
    <property type="entry name" value="Nucleotide cyclase"/>
    <property type="match status" value="1"/>
</dbReference>